<evidence type="ECO:0000313" key="3">
    <source>
        <dbReference type="Proteomes" id="UP000323386"/>
    </source>
</evidence>
<accession>A0A5C3F7Z8</accession>
<dbReference type="AlphaFoldDB" id="A0A5C3F7Z8"/>
<evidence type="ECO:0008006" key="4">
    <source>
        <dbReference type="Google" id="ProtNLM"/>
    </source>
</evidence>
<feature type="compositionally biased region" description="Acidic residues" evidence="1">
    <location>
        <begin position="969"/>
        <end position="979"/>
    </location>
</feature>
<dbReference type="EMBL" id="OOIP01000018">
    <property type="protein sequence ID" value="SPO40176.1"/>
    <property type="molecule type" value="Genomic_DNA"/>
</dbReference>
<feature type="compositionally biased region" description="Gly residues" evidence="1">
    <location>
        <begin position="707"/>
        <end position="716"/>
    </location>
</feature>
<feature type="compositionally biased region" description="Low complexity" evidence="1">
    <location>
        <begin position="252"/>
        <end position="261"/>
    </location>
</feature>
<feature type="compositionally biased region" description="Low complexity" evidence="1">
    <location>
        <begin position="150"/>
        <end position="163"/>
    </location>
</feature>
<sequence>MFSTLFQPCELRLHLLQNAIFLHPPDRPLPESHERPPQANDELVRGMVELYVPSNRHIAGIRVRLKAVQTVAILDASTGLTPISWEDSTVLERVVEIGIPHHDKDKHHSHKHGHANAHPPSSSSHHGHGQRSLSIGPAASAAATEERGRSSASSSRPMRGSSAFGLRSHSPGGSIPASMARAISRGRRLASGMDRISHSPSPSSSRPGSRAPSPSPPPFVSATERGRPTSTRQPPAYDRTISDDASGGHGGLHSASSHPGSQGSASVPRTPESELADISYPVSRNATPQLSRRPSFSGAHSPLHEHDQPPPDYDTAESGAAPADADLAAHLRRSLAVHADHDAGRRSSSAAPSSSSTSQRDRSVTPMSRSSQQRDSSTNGKGKSRSTSVGWAPDLHLFGGKHKGSRSKSRAAAAAASGAPLGRSGAGELDDVDEEQQMRGRSARASSKSRRRGSGGGGVGDDHDGAHDTGEHSESGWETEPREEGLELQKGVHGFEFAFIIPCDSPPYERSPFGRVRYIIKATAIGAGRAKSNVECWRDMYPMVNPSPDSGPTPLTVLYNDLHPTVGLVSIACTSNNISVGGVFNIDINSPAPPQDLIVYLVRVSLETTIELHTKKKGKQVVPVQRHKLFEKGWVPPKNNDGSHGDGKKAEGFIRNQGNDHAWTVQGLARMPDDNHIRASTSGGTKASIRFSHVLVVEIVHSRRAASGGGSGGGDGNGKDHEDEGEVRSRKLKVFALRQPVLIPSCCCAYDAVTLPAYTPDPDPTTRKAEMPWDIGSHHGGAEPSSSSSSSGAAAASQQANGGPSRHEVPGIGLYGTDTSKGISGQSHMYCVCGMSLQDLSAQERALIPSRPIEVLDGAGFRHQGKIGELPAASAAVGGHGGGSGGGSGSSGAATTAGRRRSPSTSSTSSSIRGVTALRARRSSSSSTTRASVGGGLGRRVSIGRSTSIVPTARRGSTDADGGSKPDEPSIDADIVEER</sequence>
<feature type="compositionally biased region" description="Low complexity" evidence="1">
    <location>
        <begin position="891"/>
        <end position="932"/>
    </location>
</feature>
<organism evidence="2 3">
    <name type="scientific">Pseudozyma flocculosa</name>
    <dbReference type="NCBI Taxonomy" id="84751"/>
    <lineage>
        <taxon>Eukaryota</taxon>
        <taxon>Fungi</taxon>
        <taxon>Dikarya</taxon>
        <taxon>Basidiomycota</taxon>
        <taxon>Ustilaginomycotina</taxon>
        <taxon>Ustilaginomycetes</taxon>
        <taxon>Ustilaginales</taxon>
        <taxon>Ustilaginaceae</taxon>
        <taxon>Pseudozyma</taxon>
    </lineage>
</organism>
<protein>
    <recommendedName>
        <fullName evidence="4">Arrestin C-terminal-like domain-containing protein</fullName>
    </recommendedName>
</protein>
<feature type="region of interest" description="Disordered" evidence="1">
    <location>
        <begin position="704"/>
        <end position="726"/>
    </location>
</feature>
<feature type="compositionally biased region" description="Basic residues" evidence="1">
    <location>
        <begin position="399"/>
        <end position="409"/>
    </location>
</feature>
<evidence type="ECO:0000256" key="1">
    <source>
        <dbReference type="SAM" id="MobiDB-lite"/>
    </source>
</evidence>
<feature type="compositionally biased region" description="Basic and acidic residues" evidence="1">
    <location>
        <begin position="717"/>
        <end position="726"/>
    </location>
</feature>
<feature type="region of interest" description="Disordered" evidence="1">
    <location>
        <begin position="873"/>
        <end position="979"/>
    </location>
</feature>
<feature type="compositionally biased region" description="Low complexity" evidence="1">
    <location>
        <begin position="782"/>
        <end position="804"/>
    </location>
</feature>
<dbReference type="OrthoDB" id="2586454at2759"/>
<feature type="region of interest" description="Disordered" evidence="1">
    <location>
        <begin position="102"/>
        <end position="177"/>
    </location>
</feature>
<gene>
    <name evidence="2" type="ORF">PSFLO_05658</name>
</gene>
<feature type="region of interest" description="Disordered" evidence="1">
    <location>
        <begin position="193"/>
        <end position="484"/>
    </location>
</feature>
<dbReference type="Proteomes" id="UP000323386">
    <property type="component" value="Unassembled WGS sequence"/>
</dbReference>
<feature type="compositionally biased region" description="Low complexity" evidence="1">
    <location>
        <begin position="132"/>
        <end position="143"/>
    </location>
</feature>
<feature type="compositionally biased region" description="Basic and acidic residues" evidence="1">
    <location>
        <begin position="764"/>
        <end position="781"/>
    </location>
</feature>
<dbReference type="InterPro" id="IPR014752">
    <property type="entry name" value="Arrestin-like_C"/>
</dbReference>
<feature type="compositionally biased region" description="Polar residues" evidence="1">
    <location>
        <begin position="282"/>
        <end position="294"/>
    </location>
</feature>
<feature type="compositionally biased region" description="Polar residues" evidence="1">
    <location>
        <begin position="365"/>
        <end position="389"/>
    </location>
</feature>
<feature type="compositionally biased region" description="Basic and acidic residues" evidence="1">
    <location>
        <begin position="460"/>
        <end position="484"/>
    </location>
</feature>
<name>A0A5C3F7Z8_9BASI</name>
<feature type="compositionally biased region" description="Low complexity" evidence="1">
    <location>
        <begin position="316"/>
        <end position="328"/>
    </location>
</feature>
<dbReference type="Gene3D" id="2.60.40.640">
    <property type="match status" value="1"/>
</dbReference>
<evidence type="ECO:0000313" key="2">
    <source>
        <dbReference type="EMBL" id="SPO40176.1"/>
    </source>
</evidence>
<feature type="compositionally biased region" description="Low complexity" evidence="1">
    <location>
        <begin position="346"/>
        <end position="358"/>
    </location>
</feature>
<proteinExistence type="predicted"/>
<keyword evidence="3" id="KW-1185">Reference proteome</keyword>
<feature type="compositionally biased region" description="Low complexity" evidence="1">
    <location>
        <begin position="410"/>
        <end position="427"/>
    </location>
</feature>
<feature type="compositionally biased region" description="Basic and acidic residues" evidence="1">
    <location>
        <begin position="956"/>
        <end position="968"/>
    </location>
</feature>
<feature type="compositionally biased region" description="Basic residues" evidence="1">
    <location>
        <begin position="104"/>
        <end position="115"/>
    </location>
</feature>
<feature type="compositionally biased region" description="Low complexity" evidence="1">
    <location>
        <begin position="199"/>
        <end position="212"/>
    </location>
</feature>
<feature type="compositionally biased region" description="Gly residues" evidence="1">
    <location>
        <begin position="878"/>
        <end position="890"/>
    </location>
</feature>
<feature type="region of interest" description="Disordered" evidence="1">
    <location>
        <begin position="758"/>
        <end position="814"/>
    </location>
</feature>
<reference evidence="2 3" key="1">
    <citation type="submission" date="2018-03" db="EMBL/GenBank/DDBJ databases">
        <authorList>
            <person name="Guldener U."/>
        </authorList>
    </citation>
    <scope>NUCLEOTIDE SEQUENCE [LARGE SCALE GENOMIC DNA]</scope>
    <source>
        <strain evidence="2 3">DAOM196992</strain>
    </source>
</reference>